<dbReference type="PANTHER" id="PTHR43434:SF1">
    <property type="entry name" value="PHOSPHOGLYCOLATE PHOSPHATASE"/>
    <property type="match status" value="1"/>
</dbReference>
<dbReference type="InterPro" id="IPR006439">
    <property type="entry name" value="HAD-SF_hydro_IA"/>
</dbReference>
<comment type="cofactor">
    <cofactor evidence="2 10">
        <name>Mg(2+)</name>
        <dbReference type="ChEBI" id="CHEBI:18420"/>
    </cofactor>
</comment>
<dbReference type="SUPFAM" id="SSF56784">
    <property type="entry name" value="HAD-like"/>
    <property type="match status" value="1"/>
</dbReference>
<evidence type="ECO:0000256" key="6">
    <source>
        <dbReference type="ARBA" id="ARBA00022723"/>
    </source>
</evidence>
<dbReference type="PRINTS" id="PR00413">
    <property type="entry name" value="HADHALOGNASE"/>
</dbReference>
<gene>
    <name evidence="11" type="primary">gph_2</name>
    <name evidence="11" type="ORF">HDIA_2842</name>
</gene>
<evidence type="ECO:0000256" key="9">
    <source>
        <dbReference type="ARBA" id="ARBA00023277"/>
    </source>
</evidence>
<dbReference type="GO" id="GO:0046295">
    <property type="term" value="P:glycolate biosynthetic process"/>
    <property type="evidence" value="ECO:0007669"/>
    <property type="project" value="UniProtKB-UniRule"/>
</dbReference>
<evidence type="ECO:0000313" key="12">
    <source>
        <dbReference type="Proteomes" id="UP000223606"/>
    </source>
</evidence>
<dbReference type="EC" id="3.1.3.18" evidence="5 10"/>
<dbReference type="InterPro" id="IPR006549">
    <property type="entry name" value="HAD-SF_hydro_IIIA"/>
</dbReference>
<keyword evidence="8 10" id="KW-0460">Magnesium</keyword>
<dbReference type="UniPathway" id="UPA00865">
    <property type="reaction ID" value="UER00834"/>
</dbReference>
<keyword evidence="9 10" id="KW-0119">Carbohydrate metabolism</keyword>
<dbReference type="PANTHER" id="PTHR43434">
    <property type="entry name" value="PHOSPHOGLYCOLATE PHOSPHATASE"/>
    <property type="match status" value="1"/>
</dbReference>
<keyword evidence="6 10" id="KW-0479">Metal-binding</keyword>
<dbReference type="GO" id="GO:0008967">
    <property type="term" value="F:phosphoglycolate phosphatase activity"/>
    <property type="evidence" value="ECO:0007669"/>
    <property type="project" value="UniProtKB-UniRule"/>
</dbReference>
<keyword evidence="12" id="KW-1185">Reference proteome</keyword>
<dbReference type="KEGG" id="hdi:HDIA_2842"/>
<evidence type="ECO:0000256" key="5">
    <source>
        <dbReference type="ARBA" id="ARBA00013078"/>
    </source>
</evidence>
<evidence type="ECO:0000256" key="8">
    <source>
        <dbReference type="ARBA" id="ARBA00022842"/>
    </source>
</evidence>
<sequence length="230" mass="24140">MTRPPLVVFDLDGTLLDTAADLIGAVNHLMAEEGLPPLDPNAHKVTVSRGGKAMVAAGLEAAGVTVDDAALEALTERFVDLYIRHVADETQPFPGTLDALDRLEQAGIRLAVCTNKRHVLAIELFEKLDLLSRFAAICGGDSFAVRKPDPGHILKTIEAAGGDPATSVMVGDSYADIDAAKAAGVPVIGVSFGYTDIPVRDLGADAVIDHYDELCDTLARLSPAMAARLG</sequence>
<keyword evidence="7 10" id="KW-0378">Hydrolase</keyword>
<feature type="binding site" evidence="10">
    <location>
        <position position="172"/>
    </location>
    <ligand>
        <name>Mg(2+)</name>
        <dbReference type="ChEBI" id="CHEBI:18420"/>
    </ligand>
</feature>
<dbReference type="InterPro" id="IPR050155">
    <property type="entry name" value="HAD-like_hydrolase_sf"/>
</dbReference>
<protein>
    <recommendedName>
        <fullName evidence="5 10">Phosphoglycolate phosphatase</fullName>
        <shortName evidence="10">PGP</shortName>
        <shortName evidence="10">PGPase</shortName>
        <ecNumber evidence="5 10">3.1.3.18</ecNumber>
    </recommendedName>
</protein>
<comment type="pathway">
    <text evidence="3 10">Organic acid metabolism; glycolate biosynthesis; glycolate from 2-phosphoglycolate: step 1/1.</text>
</comment>
<dbReference type="FunFam" id="3.40.50.1000:FF:000022">
    <property type="entry name" value="Phosphoglycolate phosphatase"/>
    <property type="match status" value="1"/>
</dbReference>
<dbReference type="GO" id="GO:0005975">
    <property type="term" value="P:carbohydrate metabolic process"/>
    <property type="evidence" value="ECO:0007669"/>
    <property type="project" value="InterPro"/>
</dbReference>
<dbReference type="NCBIfam" id="TIGR01509">
    <property type="entry name" value="HAD-SF-IA-v3"/>
    <property type="match status" value="1"/>
</dbReference>
<dbReference type="EMBL" id="LT960614">
    <property type="protein sequence ID" value="SON56383.1"/>
    <property type="molecule type" value="Genomic_DNA"/>
</dbReference>
<comment type="function">
    <text evidence="10">Specifically catalyzes the dephosphorylation of 2-phosphoglycolate. Is involved in the dissimilation of the intracellular 2-phosphoglycolate formed during the DNA repair of 3'-phosphoglycolate ends, a major class of DNA lesions induced by oxidative stress.</text>
</comment>
<dbReference type="InterPro" id="IPR041492">
    <property type="entry name" value="HAD_2"/>
</dbReference>
<evidence type="ECO:0000256" key="10">
    <source>
        <dbReference type="HAMAP-Rule" id="MF_00495"/>
    </source>
</evidence>
<comment type="catalytic activity">
    <reaction evidence="1 10">
        <text>2-phosphoglycolate + H2O = glycolate + phosphate</text>
        <dbReference type="Rhea" id="RHEA:14369"/>
        <dbReference type="ChEBI" id="CHEBI:15377"/>
        <dbReference type="ChEBI" id="CHEBI:29805"/>
        <dbReference type="ChEBI" id="CHEBI:43474"/>
        <dbReference type="ChEBI" id="CHEBI:58033"/>
        <dbReference type="EC" id="3.1.3.18"/>
    </reaction>
</comment>
<evidence type="ECO:0000256" key="4">
    <source>
        <dbReference type="ARBA" id="ARBA00006171"/>
    </source>
</evidence>
<dbReference type="OrthoDB" id="9793014at2"/>
<name>A0A2C9D803_9HYPH</name>
<reference evidence="12" key="1">
    <citation type="submission" date="2017-09" db="EMBL/GenBank/DDBJ databases">
        <title>Genome sequence of Nannocystis excedens DSM 71.</title>
        <authorList>
            <person name="Blom J."/>
        </authorList>
    </citation>
    <scope>NUCLEOTIDE SEQUENCE [LARGE SCALE GENOMIC DNA]</scope>
    <source>
        <strain evidence="12">type strain: E19</strain>
    </source>
</reference>
<dbReference type="SFLD" id="SFLDG01129">
    <property type="entry name" value="C1.5:_HAD__Beta-PGM__Phosphata"/>
    <property type="match status" value="1"/>
</dbReference>
<dbReference type="InterPro" id="IPR023198">
    <property type="entry name" value="PGP-like_dom2"/>
</dbReference>
<dbReference type="InterPro" id="IPR023214">
    <property type="entry name" value="HAD_sf"/>
</dbReference>
<dbReference type="InterPro" id="IPR036412">
    <property type="entry name" value="HAD-like_sf"/>
</dbReference>
<dbReference type="AlphaFoldDB" id="A0A2C9D803"/>
<dbReference type="GO" id="GO:0006281">
    <property type="term" value="P:DNA repair"/>
    <property type="evidence" value="ECO:0007669"/>
    <property type="project" value="TreeGrafter"/>
</dbReference>
<dbReference type="InterPro" id="IPR037512">
    <property type="entry name" value="PGPase_prok"/>
</dbReference>
<dbReference type="GO" id="GO:0005829">
    <property type="term" value="C:cytosol"/>
    <property type="evidence" value="ECO:0007669"/>
    <property type="project" value="TreeGrafter"/>
</dbReference>
<dbReference type="Gene3D" id="1.10.150.240">
    <property type="entry name" value="Putative phosphatase, domain 2"/>
    <property type="match status" value="1"/>
</dbReference>
<dbReference type="SFLD" id="SFLDS00003">
    <property type="entry name" value="Haloacid_Dehalogenase"/>
    <property type="match status" value="1"/>
</dbReference>
<evidence type="ECO:0000256" key="7">
    <source>
        <dbReference type="ARBA" id="ARBA00022801"/>
    </source>
</evidence>
<dbReference type="Gene3D" id="3.40.50.1000">
    <property type="entry name" value="HAD superfamily/HAD-like"/>
    <property type="match status" value="1"/>
</dbReference>
<evidence type="ECO:0000256" key="3">
    <source>
        <dbReference type="ARBA" id="ARBA00004818"/>
    </source>
</evidence>
<proteinExistence type="inferred from homology"/>
<feature type="binding site" evidence="10">
    <location>
        <position position="12"/>
    </location>
    <ligand>
        <name>Mg(2+)</name>
        <dbReference type="ChEBI" id="CHEBI:18420"/>
    </ligand>
</feature>
<evidence type="ECO:0000313" key="11">
    <source>
        <dbReference type="EMBL" id="SON56383.1"/>
    </source>
</evidence>
<accession>A0A2C9D803</accession>
<dbReference type="HAMAP" id="MF_00495">
    <property type="entry name" value="GPH_hydrolase_bact"/>
    <property type="match status" value="1"/>
</dbReference>
<dbReference type="NCBIfam" id="TIGR01549">
    <property type="entry name" value="HAD-SF-IA-v1"/>
    <property type="match status" value="1"/>
</dbReference>
<evidence type="ECO:0000256" key="2">
    <source>
        <dbReference type="ARBA" id="ARBA00001946"/>
    </source>
</evidence>
<organism evidence="11 12">
    <name type="scientific">Hartmannibacter diazotrophicus</name>
    <dbReference type="NCBI Taxonomy" id="1482074"/>
    <lineage>
        <taxon>Bacteria</taxon>
        <taxon>Pseudomonadati</taxon>
        <taxon>Pseudomonadota</taxon>
        <taxon>Alphaproteobacteria</taxon>
        <taxon>Hyphomicrobiales</taxon>
        <taxon>Pleomorphomonadaceae</taxon>
        <taxon>Hartmannibacter</taxon>
    </lineage>
</organism>
<dbReference type="Pfam" id="PF13419">
    <property type="entry name" value="HAD_2"/>
    <property type="match status" value="1"/>
</dbReference>
<dbReference type="GO" id="GO:0046872">
    <property type="term" value="F:metal ion binding"/>
    <property type="evidence" value="ECO:0007669"/>
    <property type="project" value="UniProtKB-KW"/>
</dbReference>
<evidence type="ECO:0000256" key="1">
    <source>
        <dbReference type="ARBA" id="ARBA00000830"/>
    </source>
</evidence>
<dbReference type="Proteomes" id="UP000223606">
    <property type="component" value="Chromosome 1"/>
</dbReference>
<feature type="active site" description="Nucleophile" evidence="10">
    <location>
        <position position="10"/>
    </location>
</feature>
<dbReference type="NCBIfam" id="TIGR01662">
    <property type="entry name" value="HAD-SF-IIIA"/>
    <property type="match status" value="1"/>
</dbReference>
<feature type="binding site" evidence="10">
    <location>
        <position position="10"/>
    </location>
    <ligand>
        <name>Mg(2+)</name>
        <dbReference type="ChEBI" id="CHEBI:18420"/>
    </ligand>
</feature>
<dbReference type="SFLD" id="SFLDG01135">
    <property type="entry name" value="C1.5.6:_HAD__Beta-PGM__Phospha"/>
    <property type="match status" value="1"/>
</dbReference>
<comment type="similarity">
    <text evidence="4 10">Belongs to the HAD-like hydrolase superfamily. CbbY/CbbZ/Gph/YieH family.</text>
</comment>
<dbReference type="RefSeq" id="WP_099556770.1">
    <property type="nucleotide sequence ID" value="NZ_LT960614.1"/>
</dbReference>